<dbReference type="EC" id="2.3.1.-" evidence="2"/>
<keyword evidence="2" id="KW-0012">Acyltransferase</keyword>
<name>A0ABS7VSW1_9HYPH</name>
<comment type="caution">
    <text evidence="2">The sequence shown here is derived from an EMBL/GenBank/DDBJ whole genome shotgun (WGS) entry which is preliminary data.</text>
</comment>
<dbReference type="InterPro" id="IPR016181">
    <property type="entry name" value="Acyl_CoA_acyltransferase"/>
</dbReference>
<reference evidence="2 3" key="1">
    <citation type="submission" date="2021-09" db="EMBL/GenBank/DDBJ databases">
        <title>The complete genome sequence of a new microorganism.</title>
        <authorList>
            <person name="Zi Z."/>
        </authorList>
    </citation>
    <scope>NUCLEOTIDE SEQUENCE [LARGE SCALE GENOMIC DNA]</scope>
    <source>
        <strain evidence="2 3">WGZ8</strain>
    </source>
</reference>
<keyword evidence="2" id="KW-0808">Transferase</keyword>
<dbReference type="Proteomes" id="UP000704176">
    <property type="component" value="Unassembled WGS sequence"/>
</dbReference>
<dbReference type="InterPro" id="IPR038740">
    <property type="entry name" value="BioF2-like_GNAT_dom"/>
</dbReference>
<dbReference type="Pfam" id="PF13480">
    <property type="entry name" value="Acetyltransf_6"/>
    <property type="match status" value="1"/>
</dbReference>
<proteinExistence type="predicted"/>
<evidence type="ECO:0000313" key="2">
    <source>
        <dbReference type="EMBL" id="MBZ6077993.1"/>
    </source>
</evidence>
<dbReference type="Gene3D" id="3.40.630.30">
    <property type="match status" value="1"/>
</dbReference>
<dbReference type="RefSeq" id="WP_224314749.1">
    <property type="nucleotide sequence ID" value="NZ_JAIRBM010000014.1"/>
</dbReference>
<evidence type="ECO:0000259" key="1">
    <source>
        <dbReference type="Pfam" id="PF13480"/>
    </source>
</evidence>
<dbReference type="SUPFAM" id="SSF55729">
    <property type="entry name" value="Acyl-CoA N-acyltransferases (Nat)"/>
    <property type="match status" value="1"/>
</dbReference>
<dbReference type="EMBL" id="JAIRBM010000014">
    <property type="protein sequence ID" value="MBZ6077993.1"/>
    <property type="molecule type" value="Genomic_DNA"/>
</dbReference>
<sequence>MRPIDVLIDVYGLSELLRFIERTLYASPTRTEAGAKPGDRVTVVTRAALAQCSRWPSAFASERKDHRFYEIVEDTINPEFEYRYFVIHDDRGEPCTVQPFFVLDQDLLAGMGSHTRAVAATIRHLWPGFLKLRTLMVGCAAGEGHFDGADEPSRQEGARRLASAIMCHARAMKIRLVVIKEFPAKYRPTLACFMQAGFARVPSLPMTRLEIKYGSFDDYMCRALHSARRAKLRRTFQTLNRAPPVEMSLEGDITPIIGEIYPLYLQVYARSKQHFEKLTPEFLCALGQAIPDKSRFFVWRQSGKIIAFNLCMVQGDAIYSEYIGLDYAVALDLHLYFVAVRDVITWAIANGYRSYCSSALSYEPKFHLRHRLDPIDLYVRHTSAVINPILRCLLPWLEPTRQEPLLRKFENYDELWDRS</sequence>
<protein>
    <submittedName>
        <fullName evidence="2">GNAT family N-acetyltransferase</fullName>
        <ecNumber evidence="2">2.3.1.-</ecNumber>
    </submittedName>
</protein>
<dbReference type="GO" id="GO:0016746">
    <property type="term" value="F:acyltransferase activity"/>
    <property type="evidence" value="ECO:0007669"/>
    <property type="project" value="UniProtKB-KW"/>
</dbReference>
<feature type="domain" description="BioF2-like acetyltransferase" evidence="1">
    <location>
        <begin position="227"/>
        <end position="355"/>
    </location>
</feature>
<accession>A0ABS7VSW1</accession>
<organism evidence="2 3">
    <name type="scientific">Microvirga puerhi</name>
    <dbReference type="NCBI Taxonomy" id="2876078"/>
    <lineage>
        <taxon>Bacteria</taxon>
        <taxon>Pseudomonadati</taxon>
        <taxon>Pseudomonadota</taxon>
        <taxon>Alphaproteobacteria</taxon>
        <taxon>Hyphomicrobiales</taxon>
        <taxon>Methylobacteriaceae</taxon>
        <taxon>Microvirga</taxon>
    </lineage>
</organism>
<gene>
    <name evidence="2" type="ORF">K9B37_17080</name>
</gene>
<evidence type="ECO:0000313" key="3">
    <source>
        <dbReference type="Proteomes" id="UP000704176"/>
    </source>
</evidence>
<keyword evidence="3" id="KW-1185">Reference proteome</keyword>